<dbReference type="RefSeq" id="WP_347925295.1">
    <property type="nucleotide sequence ID" value="NZ_CP157199.1"/>
</dbReference>
<organism evidence="8">
    <name type="scientific">Pontimicrobium sp. SW4</name>
    <dbReference type="NCBI Taxonomy" id="3153519"/>
    <lineage>
        <taxon>Bacteria</taxon>
        <taxon>Pseudomonadati</taxon>
        <taxon>Bacteroidota</taxon>
        <taxon>Flavobacteriia</taxon>
        <taxon>Flavobacteriales</taxon>
        <taxon>Flavobacteriaceae</taxon>
        <taxon>Pontimicrobium</taxon>
    </lineage>
</organism>
<keyword evidence="2" id="KW-0540">Nuclease</keyword>
<dbReference type="GO" id="GO:0004519">
    <property type="term" value="F:endonuclease activity"/>
    <property type="evidence" value="ECO:0007669"/>
    <property type="project" value="UniProtKB-KW"/>
</dbReference>
<evidence type="ECO:0000256" key="6">
    <source>
        <dbReference type="SAM" id="SignalP"/>
    </source>
</evidence>
<dbReference type="GO" id="GO:0016787">
    <property type="term" value="F:hydrolase activity"/>
    <property type="evidence" value="ECO:0007669"/>
    <property type="project" value="UniProtKB-KW"/>
</dbReference>
<evidence type="ECO:0000256" key="3">
    <source>
        <dbReference type="ARBA" id="ARBA00022729"/>
    </source>
</evidence>
<dbReference type="InterPro" id="IPR026444">
    <property type="entry name" value="Secre_tail"/>
</dbReference>
<evidence type="ECO:0000256" key="2">
    <source>
        <dbReference type="ARBA" id="ARBA00022722"/>
    </source>
</evidence>
<feature type="region of interest" description="Disordered" evidence="5">
    <location>
        <begin position="122"/>
        <end position="156"/>
    </location>
</feature>
<feature type="signal peptide" evidence="6">
    <location>
        <begin position="1"/>
        <end position="19"/>
    </location>
</feature>
<feature type="domain" description="Secretion system C-terminal sorting" evidence="7">
    <location>
        <begin position="282"/>
        <end position="349"/>
    </location>
</feature>
<dbReference type="Pfam" id="PF18962">
    <property type="entry name" value="Por_Secre_tail"/>
    <property type="match status" value="1"/>
</dbReference>
<dbReference type="Pfam" id="PF04231">
    <property type="entry name" value="Endonuclease_1"/>
    <property type="match status" value="1"/>
</dbReference>
<evidence type="ECO:0000313" key="8">
    <source>
        <dbReference type="EMBL" id="XBG62222.1"/>
    </source>
</evidence>
<dbReference type="PANTHER" id="PTHR33607">
    <property type="entry name" value="ENDONUCLEASE-1"/>
    <property type="match status" value="1"/>
</dbReference>
<keyword evidence="3 6" id="KW-0732">Signal</keyword>
<reference evidence="8" key="1">
    <citation type="submission" date="2024-05" db="EMBL/GenBank/DDBJ databases">
        <title>Pontimicrobium maritimus sp. nov., isolated form sea water.</title>
        <authorList>
            <person name="Muhammad N."/>
            <person name="Vuong T.Q."/>
            <person name="Han H.L."/>
            <person name="Kim S.-G."/>
        </authorList>
    </citation>
    <scope>NUCLEOTIDE SEQUENCE</scope>
    <source>
        <strain evidence="8">SW4</strain>
    </source>
</reference>
<dbReference type="SUPFAM" id="SSF54060">
    <property type="entry name" value="His-Me finger endonucleases"/>
    <property type="match status" value="1"/>
</dbReference>
<dbReference type="EMBL" id="CP157199">
    <property type="protein sequence ID" value="XBG62222.1"/>
    <property type="molecule type" value="Genomic_DNA"/>
</dbReference>
<dbReference type="NCBIfam" id="TIGR04183">
    <property type="entry name" value="Por_Secre_tail"/>
    <property type="match status" value="1"/>
</dbReference>
<gene>
    <name evidence="8" type="ORF">ABGB03_04800</name>
</gene>
<evidence type="ECO:0000256" key="1">
    <source>
        <dbReference type="ARBA" id="ARBA00006429"/>
    </source>
</evidence>
<dbReference type="PANTHER" id="PTHR33607:SF2">
    <property type="entry name" value="ENDONUCLEASE-1"/>
    <property type="match status" value="1"/>
</dbReference>
<keyword evidence="4" id="KW-0378">Hydrolase</keyword>
<evidence type="ECO:0000259" key="7">
    <source>
        <dbReference type="Pfam" id="PF18962"/>
    </source>
</evidence>
<name>A0AAU7BVC2_9FLAO</name>
<proteinExistence type="inferred from homology"/>
<evidence type="ECO:0000256" key="5">
    <source>
        <dbReference type="SAM" id="MobiDB-lite"/>
    </source>
</evidence>
<accession>A0AAU7BVC2</accession>
<keyword evidence="8" id="KW-0255">Endonuclease</keyword>
<sequence length="351" mass="38965">MRKFYFLALIVTINISVFAQQSYYDDVNLTLTGVALKNELANKVTTTHTNVLSYGWDATKATDLNPSNFSNVLLIYGYEDGTDSDCTNDLERSVNSNGGSNCDFNREHVFPKSLGTPSFTSNSIPGADGHHIRASDVQRNGQRGNQKFADGSGDSKNVTGGWYPGDEWKGDAARIIMYMYIRYGNQCLPTNVGVGSPASTPDDMIDLFLKWNSEDPVSTYEDNRNSYHTSGATYSQGNRNPFIDEPYLANLIWGTPAGQVAAADRWGLFLNTQEELVSSVKIFPNPVKDNTIYFSTDKTLDIKIYDVLGKLVVSKAIMNNNYIDISNISKGVYLVRISNNNQSITKKLIRQ</sequence>
<dbReference type="InterPro" id="IPR044925">
    <property type="entry name" value="His-Me_finger_sf"/>
</dbReference>
<evidence type="ECO:0000256" key="4">
    <source>
        <dbReference type="ARBA" id="ARBA00022801"/>
    </source>
</evidence>
<dbReference type="InterPro" id="IPR007346">
    <property type="entry name" value="Endonuclease-I"/>
</dbReference>
<dbReference type="AlphaFoldDB" id="A0AAU7BVC2"/>
<comment type="similarity">
    <text evidence="1">Belongs to the EndA/NucM nuclease family.</text>
</comment>
<feature type="chain" id="PRO_5043616227" evidence="6">
    <location>
        <begin position="20"/>
        <end position="351"/>
    </location>
</feature>
<protein>
    <submittedName>
        <fullName evidence="8">Endonuclease</fullName>
    </submittedName>
</protein>